<organism evidence="2 3">
    <name type="scientific">Thiothrix nivea (strain ATCC 35100 / DSM 5205 / JP2)</name>
    <dbReference type="NCBI Taxonomy" id="870187"/>
    <lineage>
        <taxon>Bacteria</taxon>
        <taxon>Pseudomonadati</taxon>
        <taxon>Pseudomonadota</taxon>
        <taxon>Gammaproteobacteria</taxon>
        <taxon>Thiotrichales</taxon>
        <taxon>Thiotrichaceae</taxon>
        <taxon>Thiothrix</taxon>
    </lineage>
</organism>
<name>A0A656HED4_THINJ</name>
<dbReference type="Pfam" id="PF02498">
    <property type="entry name" value="Bro-N"/>
    <property type="match status" value="1"/>
</dbReference>
<dbReference type="PANTHER" id="PTHR36180:SF2">
    <property type="entry name" value="BRO FAMILY PROTEIN"/>
    <property type="match status" value="1"/>
</dbReference>
<dbReference type="EMBL" id="JH651384">
    <property type="protein sequence ID" value="EIJ35278.1"/>
    <property type="molecule type" value="Genomic_DNA"/>
</dbReference>
<evidence type="ECO:0000259" key="1">
    <source>
        <dbReference type="PROSITE" id="PS51750"/>
    </source>
</evidence>
<evidence type="ECO:0000313" key="3">
    <source>
        <dbReference type="Proteomes" id="UP000005317"/>
    </source>
</evidence>
<feature type="domain" description="Bro-N" evidence="1">
    <location>
        <begin position="6"/>
        <end position="112"/>
    </location>
</feature>
<gene>
    <name evidence="2" type="ORF">Thini_2741</name>
</gene>
<dbReference type="Proteomes" id="UP000005317">
    <property type="component" value="Unassembled WGS sequence"/>
</dbReference>
<dbReference type="InterPro" id="IPR003497">
    <property type="entry name" value="BRO_N_domain"/>
</dbReference>
<dbReference type="SMART" id="SM01040">
    <property type="entry name" value="Bro-N"/>
    <property type="match status" value="1"/>
</dbReference>
<dbReference type="OrthoDB" id="1042522at2"/>
<evidence type="ECO:0000313" key="2">
    <source>
        <dbReference type="EMBL" id="EIJ35278.1"/>
    </source>
</evidence>
<reference evidence="3" key="1">
    <citation type="journal article" date="2011" name="Stand. Genomic Sci.">
        <title>Genome sequence of the filamentous, gliding Thiothrix nivea neotype strain (JP2(T)).</title>
        <authorList>
            <person name="Lapidus A."/>
            <person name="Nolan M."/>
            <person name="Lucas S."/>
            <person name="Glavina Del Rio T."/>
            <person name="Tice H."/>
            <person name="Cheng J.F."/>
            <person name="Tapia R."/>
            <person name="Han C."/>
            <person name="Goodwin L."/>
            <person name="Pitluck S."/>
            <person name="Liolios K."/>
            <person name="Pagani I."/>
            <person name="Ivanova N."/>
            <person name="Huntemann M."/>
            <person name="Mavromatis K."/>
            <person name="Mikhailova N."/>
            <person name="Pati A."/>
            <person name="Chen A."/>
            <person name="Palaniappan K."/>
            <person name="Land M."/>
            <person name="Brambilla E.M."/>
            <person name="Rohde M."/>
            <person name="Abt B."/>
            <person name="Verbarg S."/>
            <person name="Goker M."/>
            <person name="Bristow J."/>
            <person name="Eisen J.A."/>
            <person name="Markowitz V."/>
            <person name="Hugenholtz P."/>
            <person name="Kyrpides N.C."/>
            <person name="Klenk H.P."/>
            <person name="Woyke T."/>
        </authorList>
    </citation>
    <scope>NUCLEOTIDE SEQUENCE [LARGE SCALE GENOMIC DNA]</scope>
    <source>
        <strain evidence="3">ATCC 35100 / DSM 5205 / JP2</strain>
    </source>
</reference>
<protein>
    <submittedName>
        <fullName evidence="2">Prophage antirepressor</fullName>
    </submittedName>
</protein>
<keyword evidence="3" id="KW-1185">Reference proteome</keyword>
<dbReference type="RefSeq" id="WP_002709187.1">
    <property type="nucleotide sequence ID" value="NZ_JH651384.1"/>
</dbReference>
<sequence>MNNSFLQVINDRTFNFKDTSLTILTDERDNSIWFIGKEVATALGYTDTKQAVRTHCRGGVEFTLPSNSGEQIYKIIPESDVYRLIMKSQKQEAEAFQDWVTEEVLPSIRRTGSYSAAISSDLIESSNLMDTSFKLFESAHKVALLVANDSNLAAIAANKAVMRTTTVNVLDKLDMNYLTSTKQEARIGAKDIAKRITGLTVRAVNPLLVDMGYLTKGTSNRCPWELTESGKEYGVYSDTSTNNLKSFQVQSVHWYESIIPKIEEYLNSNPDEE</sequence>
<proteinExistence type="predicted"/>
<accession>A0A656HED4</accession>
<dbReference type="AlphaFoldDB" id="A0A656HED4"/>
<dbReference type="PROSITE" id="PS51750">
    <property type="entry name" value="BRO_N"/>
    <property type="match status" value="1"/>
</dbReference>
<dbReference type="PANTHER" id="PTHR36180">
    <property type="entry name" value="DNA-BINDING PROTEIN-RELATED-RELATED"/>
    <property type="match status" value="1"/>
</dbReference>